<sequence>MINAQKLVRRDGVRQLITGGILIAIMMFFLISIFFTGFSSMLISSVYSIAFGLAGIAVFNRGIKDYRDASQSKGFIQDLSTDSYHTLPQRMYIGHKAADVFHASLYDMNGEVYSEIKPKEKYDIKIFRPFISLFNGGSLIPATYQMYDKAGDPSYKIDKKGGFTWRGYVQYPDGAYVAYTSHEKLKGTGKSVFCYIEGEKTQWKAEGDRVIGHLEVKDEEGLLWAVIKRDAVPYEAAEQFDRMPGYLVEWKKREDIPHSLVAFLFLVQTNTAG</sequence>
<accession>A0ABW2K512</accession>
<comment type="caution">
    <text evidence="2">The sequence shown here is derived from an EMBL/GenBank/DDBJ whole genome shotgun (WGS) entry which is preliminary data.</text>
</comment>
<keyword evidence="1" id="KW-1133">Transmembrane helix</keyword>
<name>A0ABW2K512_9BACI</name>
<feature type="transmembrane region" description="Helical" evidence="1">
    <location>
        <begin position="12"/>
        <end position="35"/>
    </location>
</feature>
<organism evidence="2 3">
    <name type="scientific">Halobacillus campisalis</name>
    <dbReference type="NCBI Taxonomy" id="435909"/>
    <lineage>
        <taxon>Bacteria</taxon>
        <taxon>Bacillati</taxon>
        <taxon>Bacillota</taxon>
        <taxon>Bacilli</taxon>
        <taxon>Bacillales</taxon>
        <taxon>Bacillaceae</taxon>
        <taxon>Halobacillus</taxon>
    </lineage>
</organism>
<dbReference type="EMBL" id="JBHTBY010000011">
    <property type="protein sequence ID" value="MFC7321930.1"/>
    <property type="molecule type" value="Genomic_DNA"/>
</dbReference>
<dbReference type="RefSeq" id="WP_289215861.1">
    <property type="nucleotide sequence ID" value="NZ_JAPVRC010000004.1"/>
</dbReference>
<protein>
    <submittedName>
        <fullName evidence="2">Uncharacterized protein</fullName>
    </submittedName>
</protein>
<reference evidence="3" key="1">
    <citation type="journal article" date="2019" name="Int. J. Syst. Evol. Microbiol.">
        <title>The Global Catalogue of Microorganisms (GCM) 10K type strain sequencing project: providing services to taxonomists for standard genome sequencing and annotation.</title>
        <authorList>
            <consortium name="The Broad Institute Genomics Platform"/>
            <consortium name="The Broad Institute Genome Sequencing Center for Infectious Disease"/>
            <person name="Wu L."/>
            <person name="Ma J."/>
        </authorList>
    </citation>
    <scope>NUCLEOTIDE SEQUENCE [LARGE SCALE GENOMIC DNA]</scope>
    <source>
        <strain evidence="3">CCUG 73951</strain>
    </source>
</reference>
<evidence type="ECO:0000313" key="2">
    <source>
        <dbReference type="EMBL" id="MFC7321930.1"/>
    </source>
</evidence>
<gene>
    <name evidence="2" type="ORF">ACFQMN_13665</name>
</gene>
<keyword evidence="1" id="KW-0472">Membrane</keyword>
<evidence type="ECO:0000256" key="1">
    <source>
        <dbReference type="SAM" id="Phobius"/>
    </source>
</evidence>
<keyword evidence="1" id="KW-0812">Transmembrane</keyword>
<feature type="transmembrane region" description="Helical" evidence="1">
    <location>
        <begin position="41"/>
        <end position="59"/>
    </location>
</feature>
<evidence type="ECO:0000313" key="3">
    <source>
        <dbReference type="Proteomes" id="UP001596494"/>
    </source>
</evidence>
<keyword evidence="3" id="KW-1185">Reference proteome</keyword>
<proteinExistence type="predicted"/>
<dbReference type="Proteomes" id="UP001596494">
    <property type="component" value="Unassembled WGS sequence"/>
</dbReference>